<feature type="region of interest" description="Disordered" evidence="1">
    <location>
        <begin position="77"/>
        <end position="99"/>
    </location>
</feature>
<dbReference type="Proteomes" id="UP001178507">
    <property type="component" value="Unassembled WGS sequence"/>
</dbReference>
<dbReference type="EMBL" id="CAUJNA010003322">
    <property type="protein sequence ID" value="CAJ1399041.1"/>
    <property type="molecule type" value="Genomic_DNA"/>
</dbReference>
<sequence length="99" mass="10953">MALHRSGALASAASNAGGGAPPPRKREDEPSAFDGDYTQTMTFRLDGKVVTEPTNHDRVMRQCDYYFNYQNWIDGQNTAVASKKRPGKTTGDGGFKRRR</sequence>
<gene>
    <name evidence="2" type="ORF">EVOR1521_LOCUS22662</name>
</gene>
<feature type="compositionally biased region" description="Low complexity" evidence="1">
    <location>
        <begin position="1"/>
        <end position="15"/>
    </location>
</feature>
<organism evidence="2 3">
    <name type="scientific">Effrenium voratum</name>
    <dbReference type="NCBI Taxonomy" id="2562239"/>
    <lineage>
        <taxon>Eukaryota</taxon>
        <taxon>Sar</taxon>
        <taxon>Alveolata</taxon>
        <taxon>Dinophyceae</taxon>
        <taxon>Suessiales</taxon>
        <taxon>Symbiodiniaceae</taxon>
        <taxon>Effrenium</taxon>
    </lineage>
</organism>
<protein>
    <submittedName>
        <fullName evidence="2">Uncharacterized protein</fullName>
    </submittedName>
</protein>
<name>A0AA36J4H0_9DINO</name>
<evidence type="ECO:0000313" key="3">
    <source>
        <dbReference type="Proteomes" id="UP001178507"/>
    </source>
</evidence>
<dbReference type="AlphaFoldDB" id="A0AA36J4H0"/>
<proteinExistence type="predicted"/>
<evidence type="ECO:0000313" key="2">
    <source>
        <dbReference type="EMBL" id="CAJ1399041.1"/>
    </source>
</evidence>
<reference evidence="2" key="1">
    <citation type="submission" date="2023-08" db="EMBL/GenBank/DDBJ databases">
        <authorList>
            <person name="Chen Y."/>
            <person name="Shah S."/>
            <person name="Dougan E. K."/>
            <person name="Thang M."/>
            <person name="Chan C."/>
        </authorList>
    </citation>
    <scope>NUCLEOTIDE SEQUENCE</scope>
</reference>
<keyword evidence="3" id="KW-1185">Reference proteome</keyword>
<comment type="caution">
    <text evidence="2">The sequence shown here is derived from an EMBL/GenBank/DDBJ whole genome shotgun (WGS) entry which is preliminary data.</text>
</comment>
<evidence type="ECO:0000256" key="1">
    <source>
        <dbReference type="SAM" id="MobiDB-lite"/>
    </source>
</evidence>
<accession>A0AA36J4H0</accession>
<feature type="region of interest" description="Disordered" evidence="1">
    <location>
        <begin position="1"/>
        <end position="38"/>
    </location>
</feature>